<comment type="caution">
    <text evidence="2">The sequence shown here is derived from an EMBL/GenBank/DDBJ whole genome shotgun (WGS) entry which is preliminary data.</text>
</comment>
<dbReference type="KEGG" id="rdi:CMV14_21130"/>
<dbReference type="OrthoDB" id="7472092at2"/>
<organism evidence="2 3">
    <name type="scientific">Rhizorhabdus dicambivorans</name>
    <dbReference type="NCBI Taxonomy" id="1850238"/>
    <lineage>
        <taxon>Bacteria</taxon>
        <taxon>Pseudomonadati</taxon>
        <taxon>Pseudomonadota</taxon>
        <taxon>Alphaproteobacteria</taxon>
        <taxon>Sphingomonadales</taxon>
        <taxon>Sphingomonadaceae</taxon>
        <taxon>Rhizorhabdus</taxon>
    </lineage>
</organism>
<name>A0A2A4G1L5_9SPHN</name>
<accession>A0A2A4G1L5</accession>
<proteinExistence type="predicted"/>
<protein>
    <recommendedName>
        <fullName evidence="4">C-type lysozyme inhibitor domain-containing protein</fullName>
    </recommendedName>
</protein>
<dbReference type="EMBL" id="NWUF01000002">
    <property type="protein sequence ID" value="PCE43909.1"/>
    <property type="molecule type" value="Genomic_DNA"/>
</dbReference>
<keyword evidence="3" id="KW-1185">Reference proteome</keyword>
<evidence type="ECO:0000256" key="1">
    <source>
        <dbReference type="SAM" id="MobiDB-lite"/>
    </source>
</evidence>
<feature type="region of interest" description="Disordered" evidence="1">
    <location>
        <begin position="102"/>
        <end position="126"/>
    </location>
</feature>
<dbReference type="AlphaFoldDB" id="A0A2A4G1L5"/>
<dbReference type="RefSeq" id="WP_066961635.1">
    <property type="nucleotide sequence ID" value="NZ_CP023449.1"/>
</dbReference>
<dbReference type="PROSITE" id="PS51257">
    <property type="entry name" value="PROKAR_LIPOPROTEIN"/>
    <property type="match status" value="1"/>
</dbReference>
<evidence type="ECO:0008006" key="4">
    <source>
        <dbReference type="Google" id="ProtNLM"/>
    </source>
</evidence>
<evidence type="ECO:0000313" key="3">
    <source>
        <dbReference type="Proteomes" id="UP000218934"/>
    </source>
</evidence>
<gene>
    <name evidence="2" type="ORF">COO09_03020</name>
</gene>
<sequence length="126" mass="12903">MHIHSRFITAAVLGSALLLTACGKPETITADDNDPDAATLNAASPVELPPMVTASRTYRCADGGLVYVDFFSNNTAAYKTAKDAPGTTLTAAEPGKPYTAEGYSVSGDGPQVEIAAPGKPAQSCKA</sequence>
<reference evidence="2 3" key="1">
    <citation type="submission" date="2017-09" db="EMBL/GenBank/DDBJ databases">
        <title>The Catabolism of 3,6-Dichlorosalicylic acid is Initiated by the Cytochrome P450 Monooxygenase DsmABC in Rhizorhabdus dicambivorans Ndbn-20.</title>
        <authorList>
            <person name="Na L."/>
        </authorList>
    </citation>
    <scope>NUCLEOTIDE SEQUENCE [LARGE SCALE GENOMIC DNA]</scope>
    <source>
        <strain evidence="2 3">Ndbn-20m</strain>
    </source>
</reference>
<dbReference type="Proteomes" id="UP000218934">
    <property type="component" value="Unassembled WGS sequence"/>
</dbReference>
<evidence type="ECO:0000313" key="2">
    <source>
        <dbReference type="EMBL" id="PCE43909.1"/>
    </source>
</evidence>